<protein>
    <submittedName>
        <fullName evidence="4">Uncharacterized protein</fullName>
    </submittedName>
</protein>
<dbReference type="Proteomes" id="UP001497497">
    <property type="component" value="Unassembled WGS sequence"/>
</dbReference>
<keyword evidence="2" id="KW-1133">Transmembrane helix</keyword>
<feature type="chain" id="PRO_5044021963" evidence="3">
    <location>
        <begin position="24"/>
        <end position="838"/>
    </location>
</feature>
<evidence type="ECO:0000313" key="5">
    <source>
        <dbReference type="Proteomes" id="UP001497497"/>
    </source>
</evidence>
<feature type="transmembrane region" description="Helical" evidence="2">
    <location>
        <begin position="201"/>
        <end position="224"/>
    </location>
</feature>
<keyword evidence="2" id="KW-0812">Transmembrane</keyword>
<dbReference type="AlphaFoldDB" id="A0AAV2GZT8"/>
<comment type="caution">
    <text evidence="4">The sequence shown here is derived from an EMBL/GenBank/DDBJ whole genome shotgun (WGS) entry which is preliminary data.</text>
</comment>
<feature type="region of interest" description="Disordered" evidence="1">
    <location>
        <begin position="768"/>
        <end position="838"/>
    </location>
</feature>
<feature type="compositionally biased region" description="Basic and acidic residues" evidence="1">
    <location>
        <begin position="795"/>
        <end position="816"/>
    </location>
</feature>
<gene>
    <name evidence="4" type="ORF">GSLYS_00000837001</name>
</gene>
<organism evidence="4 5">
    <name type="scientific">Lymnaea stagnalis</name>
    <name type="common">Great pond snail</name>
    <name type="synonym">Helix stagnalis</name>
    <dbReference type="NCBI Taxonomy" id="6523"/>
    <lineage>
        <taxon>Eukaryota</taxon>
        <taxon>Metazoa</taxon>
        <taxon>Spiralia</taxon>
        <taxon>Lophotrochozoa</taxon>
        <taxon>Mollusca</taxon>
        <taxon>Gastropoda</taxon>
        <taxon>Heterobranchia</taxon>
        <taxon>Euthyneura</taxon>
        <taxon>Panpulmonata</taxon>
        <taxon>Hygrophila</taxon>
        <taxon>Lymnaeoidea</taxon>
        <taxon>Lymnaeidae</taxon>
        <taxon>Lymnaea</taxon>
    </lineage>
</organism>
<reference evidence="4 5" key="1">
    <citation type="submission" date="2024-04" db="EMBL/GenBank/DDBJ databases">
        <authorList>
            <consortium name="Genoscope - CEA"/>
            <person name="William W."/>
        </authorList>
    </citation>
    <scope>NUCLEOTIDE SEQUENCE [LARGE SCALE GENOMIC DNA]</scope>
</reference>
<feature type="transmembrane region" description="Helical" evidence="2">
    <location>
        <begin position="410"/>
        <end position="429"/>
    </location>
</feature>
<name>A0AAV2GZT8_LYMST</name>
<accession>A0AAV2GZT8</accession>
<keyword evidence="5" id="KW-1185">Reference proteome</keyword>
<feature type="region of interest" description="Disordered" evidence="1">
    <location>
        <begin position="720"/>
        <end position="755"/>
    </location>
</feature>
<feature type="signal peptide" evidence="3">
    <location>
        <begin position="1"/>
        <end position="23"/>
    </location>
</feature>
<dbReference type="EMBL" id="CAXITT010000007">
    <property type="protein sequence ID" value="CAL1526660.1"/>
    <property type="molecule type" value="Genomic_DNA"/>
</dbReference>
<sequence length="838" mass="96538">MMAAHLILLCPLLFLSFCSSASANSKCQFSIPNNDTLFQKLSKHFDKNSNTIVIEYTIRLNNGSGEFKLYKGSNSNSFEPWKWYRTQGTGNSHILLTYDFYFGILKRILALGTRQFDINIAVQPLSCVESENFDLSIRDILLQDFKISGNSTYRAYPKADDVEVCTARIEETHDGRAELMFRCCSYDSEKKIFCDDKSVNLWGYALNILIIIIAVFLVCCFLWVVQREHEEEIYCYSPPASFTFDVQLAKKEPNETKEHVHVIPAETWHRMKNFKQFVGDNVKVKGDIYTVSAESVHFRVWPHLLYNISDEVRSLREMLKTLFKKNEDTESTDSLTRKIKAKISECPDRVKQCVKNFATMAILTLPSLLFLCTMLMDRFWYQELIEAYVERGLHGPFYFQWSNVIKIQRALVWCLLVWYLFGFVLYTIFGDRMRRAIMQFIRSKNKSRHQAGKKCNEKNLWLILTLFFFIPFFIFLFLGVHFILNLVVMMIFTVIVQSDIFSIFIQAILTFVIYVEVYYKDYHKHHNALKTVLLNLLTDEGEYDSQRNGMSEITANVFETKFKNRKIDTPLEKVDAKSSTFSVQDGNLTLKLNAPVLFLNNYDVRSISRTFLFHCCQIDCEGAPKAIDIPKMSILLTATVTFIALVFLIVKAFGDIYYISPSNSFIFSFVTSLAPLVLSYFNTNLWSENMVHKNDRRFQDEILNKFKDFRETIIIQDMELSFPPQNENRDGDWKEDKGKQSKAKETNTGQGANGSKLLLVLVDEGSSKSDSHIEGWTGDKMAQGNADTGCVSVELGERQGGEKTKYNKDGEEKEISQSRGADEEDHVNAPKQGSDCEA</sequence>
<keyword evidence="3" id="KW-0732">Signal</keyword>
<feature type="compositionally biased region" description="Basic and acidic residues" evidence="1">
    <location>
        <begin position="727"/>
        <end position="745"/>
    </location>
</feature>
<proteinExistence type="predicted"/>
<feature type="transmembrane region" description="Helical" evidence="2">
    <location>
        <begin position="357"/>
        <end position="376"/>
    </location>
</feature>
<evidence type="ECO:0000256" key="1">
    <source>
        <dbReference type="SAM" id="MobiDB-lite"/>
    </source>
</evidence>
<feature type="transmembrane region" description="Helical" evidence="2">
    <location>
        <begin position="634"/>
        <end position="659"/>
    </location>
</feature>
<keyword evidence="2" id="KW-0472">Membrane</keyword>
<evidence type="ECO:0000256" key="2">
    <source>
        <dbReference type="SAM" id="Phobius"/>
    </source>
</evidence>
<evidence type="ECO:0000313" key="4">
    <source>
        <dbReference type="EMBL" id="CAL1526660.1"/>
    </source>
</evidence>
<feature type="transmembrane region" description="Helical" evidence="2">
    <location>
        <begin position="665"/>
        <end position="687"/>
    </location>
</feature>
<evidence type="ECO:0000256" key="3">
    <source>
        <dbReference type="SAM" id="SignalP"/>
    </source>
</evidence>
<feature type="transmembrane region" description="Helical" evidence="2">
    <location>
        <begin position="460"/>
        <end position="484"/>
    </location>
</feature>
<feature type="transmembrane region" description="Helical" evidence="2">
    <location>
        <begin position="490"/>
        <end position="515"/>
    </location>
</feature>